<organism evidence="1">
    <name type="scientific">Fagus sylvatica</name>
    <name type="common">Beechnut</name>
    <dbReference type="NCBI Taxonomy" id="28930"/>
    <lineage>
        <taxon>Eukaryota</taxon>
        <taxon>Viridiplantae</taxon>
        <taxon>Streptophyta</taxon>
        <taxon>Embryophyta</taxon>
        <taxon>Tracheophyta</taxon>
        <taxon>Spermatophyta</taxon>
        <taxon>Magnoliopsida</taxon>
        <taxon>eudicotyledons</taxon>
        <taxon>Gunneridae</taxon>
        <taxon>Pentapetalae</taxon>
        <taxon>rosids</taxon>
        <taxon>fabids</taxon>
        <taxon>Fagales</taxon>
        <taxon>Fagaceae</taxon>
        <taxon>Fagus</taxon>
    </lineage>
</organism>
<name>A0A2N9EWI7_FAGSY</name>
<dbReference type="AlphaFoldDB" id="A0A2N9EWI7"/>
<sequence length="62" mass="7020">MKRVGMQGKILTITSVRMKKEKELYYIHVILGKELTVIMNTRRATGLWMILDVIGAIGTVIS</sequence>
<accession>A0A2N9EWI7</accession>
<dbReference type="EMBL" id="OIVN01000375">
    <property type="protein sequence ID" value="SPC79228.1"/>
    <property type="molecule type" value="Genomic_DNA"/>
</dbReference>
<protein>
    <submittedName>
        <fullName evidence="1">Uncharacterized protein</fullName>
    </submittedName>
</protein>
<gene>
    <name evidence="1" type="ORF">FSB_LOCUS7110</name>
</gene>
<proteinExistence type="predicted"/>
<reference evidence="1" key="1">
    <citation type="submission" date="2018-02" db="EMBL/GenBank/DDBJ databases">
        <authorList>
            <person name="Cohen D.B."/>
            <person name="Kent A.D."/>
        </authorList>
    </citation>
    <scope>NUCLEOTIDE SEQUENCE</scope>
</reference>
<evidence type="ECO:0000313" key="1">
    <source>
        <dbReference type="EMBL" id="SPC79228.1"/>
    </source>
</evidence>